<dbReference type="Proteomes" id="UP001431313">
    <property type="component" value="Unassembled WGS sequence"/>
</dbReference>
<protein>
    <submittedName>
        <fullName evidence="3">STAS domain-containing protein</fullName>
    </submittedName>
</protein>
<dbReference type="InterPro" id="IPR002645">
    <property type="entry name" value="STAS_dom"/>
</dbReference>
<feature type="domain" description="STAS" evidence="2">
    <location>
        <begin position="21"/>
        <end position="106"/>
    </location>
</feature>
<dbReference type="EMBL" id="JANUGQ010000002">
    <property type="protein sequence ID" value="MCS0634714.1"/>
    <property type="molecule type" value="Genomic_DNA"/>
</dbReference>
<dbReference type="SUPFAM" id="SSF52091">
    <property type="entry name" value="SpoIIaa-like"/>
    <property type="match status" value="1"/>
</dbReference>
<reference evidence="3" key="1">
    <citation type="submission" date="2022-08" db="EMBL/GenBank/DDBJ databases">
        <authorList>
            <person name="Somphong A."/>
            <person name="Phongsopitanun W."/>
        </authorList>
    </citation>
    <scope>NUCLEOTIDE SEQUENCE</scope>
    <source>
        <strain evidence="3">LP05-1</strain>
    </source>
</reference>
<gene>
    <name evidence="3" type="ORF">NX801_03370</name>
</gene>
<dbReference type="PROSITE" id="PS50801">
    <property type="entry name" value="STAS"/>
    <property type="match status" value="1"/>
</dbReference>
<accession>A0ABT2CDL6</accession>
<evidence type="ECO:0000256" key="1">
    <source>
        <dbReference type="SAM" id="MobiDB-lite"/>
    </source>
</evidence>
<evidence type="ECO:0000259" key="2">
    <source>
        <dbReference type="PROSITE" id="PS50801"/>
    </source>
</evidence>
<name>A0ABT2CDL6_9ACTN</name>
<keyword evidence="4" id="KW-1185">Reference proteome</keyword>
<proteinExistence type="predicted"/>
<evidence type="ECO:0000313" key="3">
    <source>
        <dbReference type="EMBL" id="MCS0634714.1"/>
    </source>
</evidence>
<dbReference type="Pfam" id="PF01740">
    <property type="entry name" value="STAS"/>
    <property type="match status" value="1"/>
</dbReference>
<dbReference type="RefSeq" id="WP_258785351.1">
    <property type="nucleotide sequence ID" value="NZ_JANUGQ010000002.1"/>
</dbReference>
<feature type="region of interest" description="Disordered" evidence="1">
    <location>
        <begin position="113"/>
        <end position="137"/>
    </location>
</feature>
<organism evidence="3 4">
    <name type="scientific">Streptomyces pyxinae</name>
    <dbReference type="NCBI Taxonomy" id="2970734"/>
    <lineage>
        <taxon>Bacteria</taxon>
        <taxon>Bacillati</taxon>
        <taxon>Actinomycetota</taxon>
        <taxon>Actinomycetes</taxon>
        <taxon>Kitasatosporales</taxon>
        <taxon>Streptomycetaceae</taxon>
        <taxon>Streptomyces</taxon>
    </lineage>
</organism>
<dbReference type="CDD" id="cd07043">
    <property type="entry name" value="STAS_anti-anti-sigma_factors"/>
    <property type="match status" value="1"/>
</dbReference>
<feature type="compositionally biased region" description="Gly residues" evidence="1">
    <location>
        <begin position="115"/>
        <end position="125"/>
    </location>
</feature>
<comment type="caution">
    <text evidence="3">The sequence shown here is derived from an EMBL/GenBank/DDBJ whole genome shotgun (WGS) entry which is preliminary data.</text>
</comment>
<evidence type="ECO:0000313" key="4">
    <source>
        <dbReference type="Proteomes" id="UP001431313"/>
    </source>
</evidence>
<sequence length="137" mass="14520">MSTLPPSHGNDLVLHASELGPGAVTIAVAGDLDYDTSDGLLACVKDVLDERSGLAELHLDCRRLEAVDSMGLSALLQVHRSLSGRRIALHLDRRTPSLDRLLRITGTYEHFTTGAGAGNRTGGRPGTRADTAPIPET</sequence>
<dbReference type="InterPro" id="IPR036513">
    <property type="entry name" value="STAS_dom_sf"/>
</dbReference>
<dbReference type="Gene3D" id="3.30.750.24">
    <property type="entry name" value="STAS domain"/>
    <property type="match status" value="1"/>
</dbReference>